<dbReference type="Proteomes" id="UP000008988">
    <property type="component" value="Unassembled WGS sequence"/>
</dbReference>
<keyword evidence="1" id="KW-0812">Transmembrane</keyword>
<evidence type="ECO:0000313" key="2">
    <source>
        <dbReference type="EMBL" id="EDZ69541.1"/>
    </source>
</evidence>
<protein>
    <submittedName>
        <fullName evidence="2">Uncharacterized protein</fullName>
    </submittedName>
</protein>
<keyword evidence="1" id="KW-1133">Transmembrane helix</keyword>
<feature type="transmembrane region" description="Helical" evidence="1">
    <location>
        <begin position="154"/>
        <end position="171"/>
    </location>
</feature>
<keyword evidence="1" id="KW-0472">Membrane</keyword>
<feature type="transmembrane region" description="Helical" evidence="1">
    <location>
        <begin position="129"/>
        <end position="148"/>
    </location>
</feature>
<gene>
    <name evidence="2" type="ORF">AWRI1631_150030</name>
</gene>
<organism evidence="2 3">
    <name type="scientific">Saccharomyces cerevisiae (strain AWRI1631)</name>
    <name type="common">Baker's yeast</name>
    <dbReference type="NCBI Taxonomy" id="545124"/>
    <lineage>
        <taxon>Eukaryota</taxon>
        <taxon>Fungi</taxon>
        <taxon>Dikarya</taxon>
        <taxon>Ascomycota</taxon>
        <taxon>Saccharomycotina</taxon>
        <taxon>Saccharomycetes</taxon>
        <taxon>Saccharomycetales</taxon>
        <taxon>Saccharomycetaceae</taxon>
        <taxon>Saccharomyces</taxon>
    </lineage>
</organism>
<proteinExistence type="predicted"/>
<dbReference type="AlphaFoldDB" id="B5VRA1"/>
<evidence type="ECO:0000313" key="3">
    <source>
        <dbReference type="Proteomes" id="UP000008988"/>
    </source>
</evidence>
<sequence length="178" mass="20285">MFAGTVIDDQVSDKFHIELMCLFDQGKAVLVRTVGWPDLFVVGNIVTHIILWRVVKWRDPNGIGAKLLDVLQLGGDTLHITPTIVVGVFETCGINLRDCGLFPPLGFCFWMCRRNSHCTLLSFLYEKTFTFVCVFGLVNGTYILLQLIPRVKKSSLLIYVFYVPMDVLRIIENKKRTK</sequence>
<dbReference type="EMBL" id="ABSV01002069">
    <property type="protein sequence ID" value="EDZ69541.1"/>
    <property type="molecule type" value="Genomic_DNA"/>
</dbReference>
<comment type="caution">
    <text evidence="2">The sequence shown here is derived from an EMBL/GenBank/DDBJ whole genome shotgun (WGS) entry which is preliminary data.</text>
</comment>
<name>B5VRA1_YEAS6</name>
<reference evidence="2 3" key="1">
    <citation type="journal article" date="2008" name="FEMS Yeast Res.">
        <title>Comparative genome analysis of a Saccharomyces cerevisiae wine strain.</title>
        <authorList>
            <person name="Borneman A.R."/>
            <person name="Forgan A.H."/>
            <person name="Pretorius I.S."/>
            <person name="Chambers P.J."/>
        </authorList>
    </citation>
    <scope>NUCLEOTIDE SEQUENCE [LARGE SCALE GENOMIC DNA]</scope>
    <source>
        <strain evidence="2 3">AWRI1631</strain>
    </source>
</reference>
<evidence type="ECO:0000256" key="1">
    <source>
        <dbReference type="SAM" id="Phobius"/>
    </source>
</evidence>
<accession>B5VRA1</accession>